<feature type="compositionally biased region" description="Polar residues" evidence="1">
    <location>
        <begin position="418"/>
        <end position="432"/>
    </location>
</feature>
<feature type="compositionally biased region" description="Low complexity" evidence="1">
    <location>
        <begin position="802"/>
        <end position="812"/>
    </location>
</feature>
<keyword evidence="3" id="KW-1185">Reference proteome</keyword>
<feature type="region of interest" description="Disordered" evidence="1">
    <location>
        <begin position="1"/>
        <end position="104"/>
    </location>
</feature>
<proteinExistence type="predicted"/>
<feature type="compositionally biased region" description="Polar residues" evidence="1">
    <location>
        <begin position="13"/>
        <end position="29"/>
    </location>
</feature>
<dbReference type="EMBL" id="ML769573">
    <property type="protein sequence ID" value="KAE9393385.1"/>
    <property type="molecule type" value="Genomic_DNA"/>
</dbReference>
<dbReference type="Proteomes" id="UP000799118">
    <property type="component" value="Unassembled WGS sequence"/>
</dbReference>
<feature type="compositionally biased region" description="Polar residues" evidence="1">
    <location>
        <begin position="768"/>
        <end position="789"/>
    </location>
</feature>
<feature type="compositionally biased region" description="Low complexity" evidence="1">
    <location>
        <begin position="575"/>
        <end position="623"/>
    </location>
</feature>
<gene>
    <name evidence="2" type="ORF">BT96DRAFT_999497</name>
</gene>
<evidence type="ECO:0000313" key="2">
    <source>
        <dbReference type="EMBL" id="KAE9393385.1"/>
    </source>
</evidence>
<feature type="region of interest" description="Disordered" evidence="1">
    <location>
        <begin position="499"/>
        <end position="552"/>
    </location>
</feature>
<evidence type="ECO:0000256" key="1">
    <source>
        <dbReference type="SAM" id="MobiDB-lite"/>
    </source>
</evidence>
<feature type="compositionally biased region" description="Low complexity" evidence="1">
    <location>
        <begin position="433"/>
        <end position="463"/>
    </location>
</feature>
<reference evidence="2" key="1">
    <citation type="journal article" date="2019" name="Environ. Microbiol.">
        <title>Fungal ecological strategies reflected in gene transcription - a case study of two litter decomposers.</title>
        <authorList>
            <person name="Barbi F."/>
            <person name="Kohler A."/>
            <person name="Barry K."/>
            <person name="Baskaran P."/>
            <person name="Daum C."/>
            <person name="Fauchery L."/>
            <person name="Ihrmark K."/>
            <person name="Kuo A."/>
            <person name="LaButti K."/>
            <person name="Lipzen A."/>
            <person name="Morin E."/>
            <person name="Grigoriev I.V."/>
            <person name="Henrissat B."/>
            <person name="Lindahl B."/>
            <person name="Martin F."/>
        </authorList>
    </citation>
    <scope>NUCLEOTIDE SEQUENCE</scope>
    <source>
        <strain evidence="2">JB14</strain>
    </source>
</reference>
<feature type="compositionally biased region" description="Low complexity" evidence="1">
    <location>
        <begin position="503"/>
        <end position="552"/>
    </location>
</feature>
<feature type="compositionally biased region" description="Basic residues" evidence="1">
    <location>
        <begin position="79"/>
        <end position="96"/>
    </location>
</feature>
<dbReference type="OrthoDB" id="3131338at2759"/>
<feature type="compositionally biased region" description="Basic and acidic residues" evidence="1">
    <location>
        <begin position="838"/>
        <end position="849"/>
    </location>
</feature>
<feature type="region of interest" description="Disordered" evidence="1">
    <location>
        <begin position="572"/>
        <end position="627"/>
    </location>
</feature>
<accession>A0A6A4H859</accession>
<dbReference type="AlphaFoldDB" id="A0A6A4H859"/>
<protein>
    <submittedName>
        <fullName evidence="2">Uncharacterized protein</fullName>
    </submittedName>
</protein>
<name>A0A6A4H859_9AGAR</name>
<sequence length="883" mass="93316">MTTPPLPRVESEIQPSATPALSQSESGSEIQPPPTSTNANGAPLAQIRAEREPCPDWKINKNEVPNADNHEKEEARNLALKKKKAESKQESRKRKRNAEASNLEHIPAAPGQKHTFYYAPVKCAFLKNLWDVNQPVCSGTYQSIAKQFIKRFGRNLPLKQDPNPAINYEPYLVNDFPEDEQAGEQARRNAFDGKLSSFLGSWCCNHFTAKVENKPLMKAVLSNIAKPSPSSGRMKDPALEYGKQNWEELREGFYTKNPTAMQDDPHFLPDVNLYKQRRFDELPESKRMEWVNKMKEELAERTAPLNTNADDPHIAANELWGKKMEVLPGIAAGIANTFGMACIIFLSGLVGSDNGNIDVTSRQYIPPSQLYADMDPVGFEGIQKRLINFAEQHFPPEFCEATSPSTSTALVAASTSTPRASTNSLGPATTSNPAALTSTPVASTSTPVALTSTPAASTSTLTSNPGALKSPPEAASTSTPTALMATPVTLTDTAHLTNTAEVPPTSSTGTAPASPSTVPAASTSTPAASTSTSMSNPGALTSPPEAASTSTPAALTATPVTLTDTAHLMNTAEVPPTSSTGTAPASPSTALEASSTKTPITPTATPAGVATSTAASDASTPVVEPMKTTSSGTIINQACWTRLMVDPVLIITIAMRMGILEGGETIKYFGGQDTNTTQNAQFYQGYAPLSYGTASHSQFPSVGMDQFNAVPFPQDFGAFPAGINSMDVFPTISPFAPVRLPQFPAHMGQAPASPFTHVGATPGFAQHHISQSSPGMEQLPASQFGTAESQLPPPAYESIDPASQVASVSASAMEHTTDASETADTASQETTTPAADVGNREGKQKRVQTEKALASAAESQVLGQGRGGGRSRNSRGGKSQEVA</sequence>
<evidence type="ECO:0000313" key="3">
    <source>
        <dbReference type="Proteomes" id="UP000799118"/>
    </source>
</evidence>
<feature type="compositionally biased region" description="Basic and acidic residues" evidence="1">
    <location>
        <begin position="48"/>
        <end position="61"/>
    </location>
</feature>
<feature type="region of interest" description="Disordered" evidence="1">
    <location>
        <begin position="410"/>
        <end position="481"/>
    </location>
</feature>
<organism evidence="2 3">
    <name type="scientific">Gymnopus androsaceus JB14</name>
    <dbReference type="NCBI Taxonomy" id="1447944"/>
    <lineage>
        <taxon>Eukaryota</taxon>
        <taxon>Fungi</taxon>
        <taxon>Dikarya</taxon>
        <taxon>Basidiomycota</taxon>
        <taxon>Agaricomycotina</taxon>
        <taxon>Agaricomycetes</taxon>
        <taxon>Agaricomycetidae</taxon>
        <taxon>Agaricales</taxon>
        <taxon>Marasmiineae</taxon>
        <taxon>Omphalotaceae</taxon>
        <taxon>Gymnopus</taxon>
    </lineage>
</organism>
<feature type="region of interest" description="Disordered" evidence="1">
    <location>
        <begin position="761"/>
        <end position="883"/>
    </location>
</feature>